<keyword evidence="3" id="KW-1185">Reference proteome</keyword>
<keyword evidence="1" id="KW-0472">Membrane</keyword>
<evidence type="ECO:0000313" key="3">
    <source>
        <dbReference type="Proteomes" id="UP000790096"/>
    </source>
</evidence>
<accession>A0ABS5SU49</accession>
<keyword evidence="1" id="KW-0812">Transmembrane</keyword>
<sequence length="155" mass="18111">MKANLRKTLLVLVVAGGAIMGYFLWLTTRPVEIIAVHEDGNYCSVLVKNFPITDKGKIDWWLRNKDILKSRYDIPKPATYGGYDVTFWKFGDGYKEDKYDRLCFDDMKTKMNCIDKEPIFTIKRFNYEREIFITYEGRYKLKDNGKIIKLKGGGP</sequence>
<comment type="caution">
    <text evidence="2">The sequence shown here is derived from an EMBL/GenBank/DDBJ whole genome shotgun (WGS) entry which is preliminary data.</text>
</comment>
<dbReference type="RefSeq" id="WP_214236348.1">
    <property type="nucleotide sequence ID" value="NZ_JABBFR010000004.1"/>
</dbReference>
<evidence type="ECO:0000256" key="1">
    <source>
        <dbReference type="SAM" id="Phobius"/>
    </source>
</evidence>
<evidence type="ECO:0000313" key="2">
    <source>
        <dbReference type="EMBL" id="MBT0723626.1"/>
    </source>
</evidence>
<reference evidence="2 3" key="1">
    <citation type="submission" date="2020-04" db="EMBL/GenBank/DDBJ databases">
        <title>Genome sequencing of Rosenbergiella species.</title>
        <authorList>
            <person name="Alvarez-Perez S."/>
            <person name="Lievens B."/>
        </authorList>
    </citation>
    <scope>NUCLEOTIDE SEQUENCE [LARGE SCALE GENOMIC DNA]</scope>
    <source>
        <strain evidence="2 3">S61</strain>
    </source>
</reference>
<name>A0ABS5SU49_9GAMM</name>
<organism evidence="2 3">
    <name type="scientific">Rosenbergiella gaditana</name>
    <dbReference type="NCBI Taxonomy" id="2726987"/>
    <lineage>
        <taxon>Bacteria</taxon>
        <taxon>Pseudomonadati</taxon>
        <taxon>Pseudomonadota</taxon>
        <taxon>Gammaproteobacteria</taxon>
        <taxon>Enterobacterales</taxon>
        <taxon>Erwiniaceae</taxon>
        <taxon>Rosenbergiella</taxon>
    </lineage>
</organism>
<dbReference type="Proteomes" id="UP000790096">
    <property type="component" value="Unassembled WGS sequence"/>
</dbReference>
<proteinExistence type="predicted"/>
<dbReference type="Pfam" id="PF06092">
    <property type="entry name" value="DUF943"/>
    <property type="match status" value="1"/>
</dbReference>
<feature type="transmembrane region" description="Helical" evidence="1">
    <location>
        <begin position="9"/>
        <end position="26"/>
    </location>
</feature>
<keyword evidence="1" id="KW-1133">Transmembrane helix</keyword>
<gene>
    <name evidence="2" type="ORF">HH682_04035</name>
</gene>
<dbReference type="EMBL" id="JABBFR010000004">
    <property type="protein sequence ID" value="MBT0723626.1"/>
    <property type="molecule type" value="Genomic_DNA"/>
</dbReference>
<dbReference type="InterPro" id="IPR010351">
    <property type="entry name" value="DUF943"/>
</dbReference>
<protein>
    <submittedName>
        <fullName evidence="2">DUF943 family protein</fullName>
    </submittedName>
</protein>